<name>A0A0F9GPN4_9ZZZZ</name>
<sequence length="76" mass="8931">MQVFKSIRQRLKKLRGGLKMSWTILKAVNENRGDVVRCNQNYWVHSDGIREGYVYLVMPVDCKPVKDLYDDWGISL</sequence>
<evidence type="ECO:0000313" key="1">
    <source>
        <dbReference type="EMBL" id="KKL65132.1"/>
    </source>
</evidence>
<proteinExistence type="predicted"/>
<protein>
    <submittedName>
        <fullName evidence="1">Uncharacterized protein</fullName>
    </submittedName>
</protein>
<dbReference type="AlphaFoldDB" id="A0A0F9GPN4"/>
<accession>A0A0F9GPN4</accession>
<reference evidence="1" key="1">
    <citation type="journal article" date="2015" name="Nature">
        <title>Complex archaea that bridge the gap between prokaryotes and eukaryotes.</title>
        <authorList>
            <person name="Spang A."/>
            <person name="Saw J.H."/>
            <person name="Jorgensen S.L."/>
            <person name="Zaremba-Niedzwiedzka K."/>
            <person name="Martijn J."/>
            <person name="Lind A.E."/>
            <person name="van Eijk R."/>
            <person name="Schleper C."/>
            <person name="Guy L."/>
            <person name="Ettema T.J."/>
        </authorList>
    </citation>
    <scope>NUCLEOTIDE SEQUENCE</scope>
</reference>
<comment type="caution">
    <text evidence="1">The sequence shown here is derived from an EMBL/GenBank/DDBJ whole genome shotgun (WGS) entry which is preliminary data.</text>
</comment>
<gene>
    <name evidence="1" type="ORF">LCGC14_2158050</name>
</gene>
<dbReference type="EMBL" id="LAZR01027630">
    <property type="protein sequence ID" value="KKL65132.1"/>
    <property type="molecule type" value="Genomic_DNA"/>
</dbReference>
<organism evidence="1">
    <name type="scientific">marine sediment metagenome</name>
    <dbReference type="NCBI Taxonomy" id="412755"/>
    <lineage>
        <taxon>unclassified sequences</taxon>
        <taxon>metagenomes</taxon>
        <taxon>ecological metagenomes</taxon>
    </lineage>
</organism>